<keyword evidence="8 20" id="KW-0472">Membrane</keyword>
<evidence type="ECO:0000256" key="9">
    <source>
        <dbReference type="ARBA" id="ARBA00023273"/>
    </source>
</evidence>
<comment type="catalytic activity">
    <reaction evidence="14">
        <text>4-aminobutanoate(out) + n H(+)(in) = 4-aminobutanoate(in) + n H(+)(out)</text>
        <dbReference type="Rhea" id="RHEA:70979"/>
        <dbReference type="ChEBI" id="CHEBI:15378"/>
        <dbReference type="ChEBI" id="CHEBI:59888"/>
    </reaction>
</comment>
<evidence type="ECO:0000313" key="23">
    <source>
        <dbReference type="RefSeq" id="XP_022089743.1"/>
    </source>
</evidence>
<evidence type="ECO:0000259" key="21">
    <source>
        <dbReference type="Pfam" id="PF01490"/>
    </source>
</evidence>
<dbReference type="FunFam" id="1.20.1740.10:FF:000062">
    <property type="entry name" value="Vesicular inhibitory amino acid transporter"/>
    <property type="match status" value="1"/>
</dbReference>
<evidence type="ECO:0000256" key="18">
    <source>
        <dbReference type="ARBA" id="ARBA00046163"/>
    </source>
</evidence>
<comment type="catalytic activity">
    <reaction evidence="12">
        <text>beta-alanine(out) + n H(+)(in) = beta-alanine(in) + n H(+)(out)</text>
        <dbReference type="Rhea" id="RHEA:70987"/>
        <dbReference type="ChEBI" id="CHEBI:15378"/>
        <dbReference type="ChEBI" id="CHEBI:57966"/>
    </reaction>
</comment>
<name>A0A8B7Y925_ACAPL</name>
<dbReference type="GO" id="GO:0005774">
    <property type="term" value="C:vacuolar membrane"/>
    <property type="evidence" value="ECO:0007669"/>
    <property type="project" value="TreeGrafter"/>
</dbReference>
<proteinExistence type="inferred from homology"/>
<keyword evidence="4 20" id="KW-0812">Transmembrane</keyword>
<evidence type="ECO:0000256" key="14">
    <source>
        <dbReference type="ARBA" id="ARBA00036440"/>
    </source>
</evidence>
<feature type="region of interest" description="Disordered" evidence="19">
    <location>
        <begin position="46"/>
        <end position="67"/>
    </location>
</feature>
<feature type="transmembrane region" description="Helical" evidence="20">
    <location>
        <begin position="199"/>
        <end position="217"/>
    </location>
</feature>
<dbReference type="KEGG" id="aplc:110978777"/>
<accession>A0A8B7Y925</accession>
<evidence type="ECO:0000256" key="16">
    <source>
        <dbReference type="ARBA" id="ARBA00041574"/>
    </source>
</evidence>
<dbReference type="OrthoDB" id="6021076at2759"/>
<evidence type="ECO:0000313" key="22">
    <source>
        <dbReference type="Proteomes" id="UP000694845"/>
    </source>
</evidence>
<dbReference type="GO" id="GO:0015179">
    <property type="term" value="F:L-amino acid transmembrane transporter activity"/>
    <property type="evidence" value="ECO:0007669"/>
    <property type="project" value="TreeGrafter"/>
</dbReference>
<evidence type="ECO:0000256" key="8">
    <source>
        <dbReference type="ARBA" id="ARBA00023136"/>
    </source>
</evidence>
<feature type="transmembrane region" description="Helical" evidence="20">
    <location>
        <begin position="260"/>
        <end position="279"/>
    </location>
</feature>
<evidence type="ECO:0000256" key="19">
    <source>
        <dbReference type="SAM" id="MobiDB-lite"/>
    </source>
</evidence>
<dbReference type="GO" id="GO:0030659">
    <property type="term" value="C:cytoplasmic vesicle membrane"/>
    <property type="evidence" value="ECO:0007669"/>
    <property type="project" value="UniProtKB-SubCell"/>
</dbReference>
<dbReference type="PANTHER" id="PTHR22950:SF689">
    <property type="entry name" value="VESICULAR INHIBITORY AMINO ACID TRANSPORTER"/>
    <property type="match status" value="1"/>
</dbReference>
<dbReference type="GO" id="GO:0098793">
    <property type="term" value="C:presynapse"/>
    <property type="evidence" value="ECO:0007669"/>
    <property type="project" value="UniProtKB-SubCell"/>
</dbReference>
<evidence type="ECO:0000256" key="4">
    <source>
        <dbReference type="ARBA" id="ARBA00022692"/>
    </source>
</evidence>
<feature type="transmembrane region" description="Helical" evidence="20">
    <location>
        <begin position="445"/>
        <end position="467"/>
    </location>
</feature>
<dbReference type="RefSeq" id="XP_022089743.1">
    <property type="nucleotide sequence ID" value="XM_022234051.1"/>
</dbReference>
<dbReference type="GO" id="GO:0140800">
    <property type="term" value="F:gamma-aminobutyric acid:proton antiporter activity"/>
    <property type="evidence" value="ECO:0007669"/>
    <property type="project" value="UniProtKB-ARBA"/>
</dbReference>
<gene>
    <name evidence="23" type="primary">LOC110978777</name>
</gene>
<dbReference type="GO" id="GO:0051939">
    <property type="term" value="P:gamma-aminobutyric acid import"/>
    <property type="evidence" value="ECO:0007669"/>
    <property type="project" value="UniProtKB-ARBA"/>
</dbReference>
<dbReference type="Proteomes" id="UP000694845">
    <property type="component" value="Unplaced"/>
</dbReference>
<dbReference type="PANTHER" id="PTHR22950">
    <property type="entry name" value="AMINO ACID TRANSPORTER"/>
    <property type="match status" value="1"/>
</dbReference>
<evidence type="ECO:0000256" key="7">
    <source>
        <dbReference type="ARBA" id="ARBA00023018"/>
    </source>
</evidence>
<evidence type="ECO:0000256" key="2">
    <source>
        <dbReference type="ARBA" id="ARBA00008066"/>
    </source>
</evidence>
<comment type="subcellular location">
    <subcellularLocation>
        <location evidence="1">Cytoplasmic vesicle membrane</location>
        <topology evidence="1">Multi-pass membrane protein</topology>
    </subcellularLocation>
    <subcellularLocation>
        <location evidence="11">Presynapse</location>
    </subcellularLocation>
</comment>
<organism evidence="22 23">
    <name type="scientific">Acanthaster planci</name>
    <name type="common">Crown-of-thorns starfish</name>
    <dbReference type="NCBI Taxonomy" id="133434"/>
    <lineage>
        <taxon>Eukaryota</taxon>
        <taxon>Metazoa</taxon>
        <taxon>Echinodermata</taxon>
        <taxon>Eleutherozoa</taxon>
        <taxon>Asterozoa</taxon>
        <taxon>Asteroidea</taxon>
        <taxon>Valvatacea</taxon>
        <taxon>Valvatida</taxon>
        <taxon>Acanthasteridae</taxon>
        <taxon>Acanthaster</taxon>
    </lineage>
</organism>
<keyword evidence="5" id="KW-0532">Neurotransmitter transport</keyword>
<evidence type="ECO:0000256" key="6">
    <source>
        <dbReference type="ARBA" id="ARBA00022989"/>
    </source>
</evidence>
<dbReference type="GO" id="GO:0015187">
    <property type="term" value="F:glycine transmembrane transporter activity"/>
    <property type="evidence" value="ECO:0007669"/>
    <property type="project" value="UniProtKB-ARBA"/>
</dbReference>
<evidence type="ECO:0000256" key="15">
    <source>
        <dbReference type="ARBA" id="ARBA00039542"/>
    </source>
</evidence>
<protein>
    <recommendedName>
        <fullName evidence="15">Vesicular inhibitory amino acid transporter</fullName>
    </recommendedName>
    <alternativeName>
        <fullName evidence="16">Solute carrier family 32 member 1</fullName>
    </alternativeName>
    <alternativeName>
        <fullName evidence="17">Vesicular GABA transporter</fullName>
    </alternativeName>
</protein>
<keyword evidence="6 20" id="KW-1133">Transmembrane helix</keyword>
<feature type="transmembrane region" description="Helical" evidence="20">
    <location>
        <begin position="479"/>
        <end position="501"/>
    </location>
</feature>
<dbReference type="GO" id="GO:0006836">
    <property type="term" value="P:neurotransmitter transport"/>
    <property type="evidence" value="ECO:0007669"/>
    <property type="project" value="UniProtKB-KW"/>
</dbReference>
<sequence>MSYAPIPGLGAPVARIRHFVGNLLPRGKPDEEHLHFAKCDSTELSVLGSGEEGRTPETGVDGGAENGKAPAVNGAVSAVGNPVASAGQAARSYGEASNVNIAKKQISTWDAGWNVTNAIQGMFLVALPYAVLHGGYWGLLALLLAAAVTCYTGKILVECLYVTDDVTGLRIRVRESYVDIAKEVWGDRFAAQIVHTAQFIELIMTCILYLVLCGDLLSNSFPTNKLDETTWTMLATFLVVPCAFLRDLKAVSRLSFGNAVVHVIINLTLIGFCLSYAALWHWGDVAVQVDIHYFPVSMGIVIFSYTSHIFLPSLEGSMVERPKFNKMLYWTHALAGLFKALFAYLCFLTFGLGTRDIITDNLPTQGFRATVNVVLVIKALLSYPLPFYAAVELLERAFFSGRPRTLFPSCYALDGYLHPWSVALRTLVVIFTMLLAIFIPHFNQLMGLIGSFTGTMLSFVWPCLFHLKIKWPEIPWYQKLFNILVILSGCVVGLIGIIYSLEALIKISKEEQ</sequence>
<keyword evidence="3" id="KW-0813">Transport</keyword>
<keyword evidence="9" id="KW-0966">Cell projection</keyword>
<feature type="transmembrane region" description="Helical" evidence="20">
    <location>
        <begin position="415"/>
        <end position="439"/>
    </location>
</feature>
<dbReference type="InterPro" id="IPR013057">
    <property type="entry name" value="AA_transpt_TM"/>
</dbReference>
<evidence type="ECO:0000256" key="3">
    <source>
        <dbReference type="ARBA" id="ARBA00022448"/>
    </source>
</evidence>
<evidence type="ECO:0000256" key="12">
    <source>
        <dbReference type="ARBA" id="ARBA00035892"/>
    </source>
</evidence>
<evidence type="ECO:0000256" key="13">
    <source>
        <dbReference type="ARBA" id="ARBA00035961"/>
    </source>
</evidence>
<dbReference type="GO" id="GO:0060077">
    <property type="term" value="C:inhibitory synapse"/>
    <property type="evidence" value="ECO:0007669"/>
    <property type="project" value="UniProtKB-ARBA"/>
</dbReference>
<evidence type="ECO:0000256" key="10">
    <source>
        <dbReference type="ARBA" id="ARBA00023329"/>
    </source>
</evidence>
<keyword evidence="10" id="KW-0968">Cytoplasmic vesicle</keyword>
<keyword evidence="7" id="KW-0770">Synapse</keyword>
<feature type="transmembrane region" description="Helical" evidence="20">
    <location>
        <begin position="137"/>
        <end position="162"/>
    </location>
</feature>
<dbReference type="OMA" id="MKWTHIA"/>
<comment type="catalytic activity">
    <reaction evidence="13">
        <text>glycine(out) + n H(+)(in) = glycine(in) + n H(+)(out)</text>
        <dbReference type="Rhea" id="RHEA:70983"/>
        <dbReference type="ChEBI" id="CHEBI:15378"/>
        <dbReference type="ChEBI" id="CHEBI:57305"/>
    </reaction>
</comment>
<feature type="transmembrane region" description="Helical" evidence="20">
    <location>
        <begin position="291"/>
        <end position="311"/>
    </location>
</feature>
<dbReference type="Gene3D" id="1.20.1740.10">
    <property type="entry name" value="Amino acid/polyamine transporter I"/>
    <property type="match status" value="1"/>
</dbReference>
<evidence type="ECO:0000256" key="17">
    <source>
        <dbReference type="ARBA" id="ARBA00042394"/>
    </source>
</evidence>
<dbReference type="Pfam" id="PF01490">
    <property type="entry name" value="Aa_trans"/>
    <property type="match status" value="1"/>
</dbReference>
<comment type="function">
    <text evidence="18">Antiporter that exchanges vesicular protons for cytosolic 4-aminobutanoate or to a lesser extend glycine, thus allowing their secretion from nerve terminals. The transport is equally dependent on the chemical and electrical components of the proton gradient. May also transport beta-alanine. Acidification of GABAergic synaptic vesicles is a prerequisite for 4-aminobutanoate uptake.</text>
</comment>
<dbReference type="GeneID" id="110978777"/>
<reference evidence="23" key="1">
    <citation type="submission" date="2025-08" db="UniProtKB">
        <authorList>
            <consortium name="RefSeq"/>
        </authorList>
    </citation>
    <scope>IDENTIFICATION</scope>
</reference>
<feature type="transmembrane region" description="Helical" evidence="20">
    <location>
        <begin position="229"/>
        <end position="248"/>
    </location>
</feature>
<feature type="transmembrane region" description="Helical" evidence="20">
    <location>
        <begin position="373"/>
        <end position="394"/>
    </location>
</feature>
<evidence type="ECO:0000256" key="20">
    <source>
        <dbReference type="SAM" id="Phobius"/>
    </source>
</evidence>
<evidence type="ECO:0000256" key="1">
    <source>
        <dbReference type="ARBA" id="ARBA00004439"/>
    </source>
</evidence>
<feature type="domain" description="Amino acid transporter transmembrane" evidence="21">
    <location>
        <begin position="105"/>
        <end position="503"/>
    </location>
</feature>
<evidence type="ECO:0000256" key="5">
    <source>
        <dbReference type="ARBA" id="ARBA00022775"/>
    </source>
</evidence>
<keyword evidence="22" id="KW-1185">Reference proteome</keyword>
<dbReference type="AlphaFoldDB" id="A0A8B7Y925"/>
<feature type="transmembrane region" description="Helical" evidence="20">
    <location>
        <begin position="332"/>
        <end position="353"/>
    </location>
</feature>
<evidence type="ECO:0000256" key="11">
    <source>
        <dbReference type="ARBA" id="ARBA00034106"/>
    </source>
</evidence>
<comment type="similarity">
    <text evidence="2">Belongs to the amino acid/polyamine transporter 2 family.</text>
</comment>